<accession>A0ACA9NM48</accession>
<keyword evidence="2" id="KW-1185">Reference proteome</keyword>
<dbReference type="Proteomes" id="UP000789702">
    <property type="component" value="Unassembled WGS sequence"/>
</dbReference>
<feature type="non-terminal residue" evidence="1">
    <location>
        <position position="121"/>
    </location>
</feature>
<evidence type="ECO:0000313" key="2">
    <source>
        <dbReference type="Proteomes" id="UP000789702"/>
    </source>
</evidence>
<feature type="non-terminal residue" evidence="1">
    <location>
        <position position="1"/>
    </location>
</feature>
<dbReference type="EMBL" id="CAJVPU010018181">
    <property type="protein sequence ID" value="CAG8664363.1"/>
    <property type="molecule type" value="Genomic_DNA"/>
</dbReference>
<name>A0ACA9NM48_9GLOM</name>
<evidence type="ECO:0000313" key="1">
    <source>
        <dbReference type="EMBL" id="CAG8664363.1"/>
    </source>
</evidence>
<organism evidence="1 2">
    <name type="scientific">Dentiscutata heterogama</name>
    <dbReference type="NCBI Taxonomy" id="1316150"/>
    <lineage>
        <taxon>Eukaryota</taxon>
        <taxon>Fungi</taxon>
        <taxon>Fungi incertae sedis</taxon>
        <taxon>Mucoromycota</taxon>
        <taxon>Glomeromycotina</taxon>
        <taxon>Glomeromycetes</taxon>
        <taxon>Diversisporales</taxon>
        <taxon>Gigasporaceae</taxon>
        <taxon>Dentiscutata</taxon>
    </lineage>
</organism>
<reference evidence="1" key="1">
    <citation type="submission" date="2021-06" db="EMBL/GenBank/DDBJ databases">
        <authorList>
            <person name="Kallberg Y."/>
            <person name="Tangrot J."/>
            <person name="Rosling A."/>
        </authorList>
    </citation>
    <scope>NUCLEOTIDE SEQUENCE</scope>
    <source>
        <strain evidence="1">IL203A</strain>
    </source>
</reference>
<proteinExistence type="predicted"/>
<protein>
    <submittedName>
        <fullName evidence="1">11211_t:CDS:1</fullName>
    </submittedName>
</protein>
<sequence>VSTSGGALQSSERRDSDSQKCKSPVRERSGSRNDVQPSFAGLYTHSNSSTSSLSKKKIKVDRIVEIGKPTGFEHGIHVEYNNESGKYLGLPDVWVNDMVQSDEVLNTKYLNPNLVPSPSTP</sequence>
<comment type="caution">
    <text evidence="1">The sequence shown here is derived from an EMBL/GenBank/DDBJ whole genome shotgun (WGS) entry which is preliminary data.</text>
</comment>
<gene>
    <name evidence="1" type="ORF">DHETER_LOCUS9899</name>
</gene>